<evidence type="ECO:0008006" key="3">
    <source>
        <dbReference type="Google" id="ProtNLM"/>
    </source>
</evidence>
<gene>
    <name evidence="1" type="ORF">CUD01_01270</name>
</gene>
<dbReference type="Gene3D" id="2.30.110.10">
    <property type="entry name" value="Electron Transport, Fmn-binding Protein, Chain A"/>
    <property type="match status" value="1"/>
</dbReference>
<protein>
    <recommendedName>
        <fullName evidence="3">DUF2255 domain-containing protein</fullName>
    </recommendedName>
</protein>
<dbReference type="RefSeq" id="WP_141317850.1">
    <property type="nucleotide sequence ID" value="NZ_BJLP01000001.1"/>
</dbReference>
<reference evidence="1 2" key="1">
    <citation type="submission" date="2019-06" db="EMBL/GenBank/DDBJ databases">
        <title>Whole genome shotgun sequence of Cellulomonas uda NBRC 3747.</title>
        <authorList>
            <person name="Hosoyama A."/>
            <person name="Uohara A."/>
            <person name="Ohji S."/>
            <person name="Ichikawa N."/>
        </authorList>
    </citation>
    <scope>NUCLEOTIDE SEQUENCE [LARGE SCALE GENOMIC DNA]</scope>
    <source>
        <strain evidence="1 2">NBRC 3747</strain>
    </source>
</reference>
<dbReference type="Proteomes" id="UP000315842">
    <property type="component" value="Unassembled WGS sequence"/>
</dbReference>
<organism evidence="1 2">
    <name type="scientific">Cellulomonas uda</name>
    <dbReference type="NCBI Taxonomy" id="1714"/>
    <lineage>
        <taxon>Bacteria</taxon>
        <taxon>Bacillati</taxon>
        <taxon>Actinomycetota</taxon>
        <taxon>Actinomycetes</taxon>
        <taxon>Micrococcales</taxon>
        <taxon>Cellulomonadaceae</taxon>
        <taxon>Cellulomonas</taxon>
    </lineage>
</organism>
<dbReference type="InterPro" id="IPR016888">
    <property type="entry name" value="UCP028498"/>
</dbReference>
<comment type="caution">
    <text evidence="1">The sequence shown here is derived from an EMBL/GenBank/DDBJ whole genome shotgun (WGS) entry which is preliminary data.</text>
</comment>
<keyword evidence="2" id="KW-1185">Reference proteome</keyword>
<dbReference type="AlphaFoldDB" id="A0A4Y3K6P4"/>
<dbReference type="Pfam" id="PF10012">
    <property type="entry name" value="DUF2255"/>
    <property type="match status" value="1"/>
</dbReference>
<dbReference type="SUPFAM" id="SSF50475">
    <property type="entry name" value="FMN-binding split barrel"/>
    <property type="match status" value="1"/>
</dbReference>
<dbReference type="InterPro" id="IPR012349">
    <property type="entry name" value="Split_barrel_FMN-bd"/>
</dbReference>
<dbReference type="EMBL" id="BJLP01000001">
    <property type="protein sequence ID" value="GEA79683.1"/>
    <property type="molecule type" value="Genomic_DNA"/>
</dbReference>
<evidence type="ECO:0000313" key="2">
    <source>
        <dbReference type="Proteomes" id="UP000315842"/>
    </source>
</evidence>
<proteinExistence type="predicted"/>
<accession>A0A4Y3K6P4</accession>
<evidence type="ECO:0000313" key="1">
    <source>
        <dbReference type="EMBL" id="GEA79683.1"/>
    </source>
</evidence>
<sequence>MTTWTPEDLSALGGASEITIATERPDTTTRRPVPIWVVRVGDDLFIRSYNGPAGSWYRQILANPYAHITEHGAHVRVRLEHVGTAATGVDEAYWAKYGRGSYGAAMTTPEAAATTLRLHPAP</sequence>
<name>A0A4Y3K6P4_CELUD</name>